<evidence type="ECO:0000256" key="2">
    <source>
        <dbReference type="ARBA" id="ARBA00022980"/>
    </source>
</evidence>
<dbReference type="Pfam" id="PF00318">
    <property type="entry name" value="Ribosomal_S2"/>
    <property type="match status" value="1"/>
</dbReference>
<dbReference type="CDD" id="cd01425">
    <property type="entry name" value="RPS2"/>
    <property type="match status" value="1"/>
</dbReference>
<proteinExistence type="inferred from homology"/>
<comment type="similarity">
    <text evidence="1 6">Belongs to the universal ribosomal protein uS2 family.</text>
</comment>
<dbReference type="InterPro" id="IPR023591">
    <property type="entry name" value="Ribosomal_uS2_flav_dom_sf"/>
</dbReference>
<protein>
    <recommendedName>
        <fullName evidence="4">Small ribosomal subunit protein uS2</fullName>
    </recommendedName>
    <alternativeName>
        <fullName evidence="5">30S ribosomal protein S2</fullName>
    </alternativeName>
</protein>
<evidence type="ECO:0000256" key="4">
    <source>
        <dbReference type="ARBA" id="ARBA00035256"/>
    </source>
</evidence>
<accession>A0A1G1ZTA3</accession>
<name>A0A1G1ZTA3_9BACT</name>
<dbReference type="EMBL" id="MHJM01000033">
    <property type="protein sequence ID" value="OGY67047.1"/>
    <property type="molecule type" value="Genomic_DNA"/>
</dbReference>
<dbReference type="InterPro" id="IPR001865">
    <property type="entry name" value="Ribosomal_uS2"/>
</dbReference>
<evidence type="ECO:0000256" key="1">
    <source>
        <dbReference type="ARBA" id="ARBA00006242"/>
    </source>
</evidence>
<feature type="non-terminal residue" evidence="7">
    <location>
        <position position="1"/>
    </location>
</feature>
<evidence type="ECO:0000256" key="6">
    <source>
        <dbReference type="RuleBase" id="RU003631"/>
    </source>
</evidence>
<dbReference type="PRINTS" id="PR00395">
    <property type="entry name" value="RIBOSOMALS2"/>
</dbReference>
<dbReference type="Proteomes" id="UP000176284">
    <property type="component" value="Unassembled WGS sequence"/>
</dbReference>
<evidence type="ECO:0000256" key="5">
    <source>
        <dbReference type="ARBA" id="ARBA00035518"/>
    </source>
</evidence>
<dbReference type="PANTHER" id="PTHR12534:SF0">
    <property type="entry name" value="SMALL RIBOSOMAL SUBUNIT PROTEIN US2M"/>
    <property type="match status" value="1"/>
</dbReference>
<dbReference type="Gene3D" id="1.10.287.610">
    <property type="entry name" value="Helix hairpin bin"/>
    <property type="match status" value="1"/>
</dbReference>
<comment type="caution">
    <text evidence="7">The sequence shown here is derived from an EMBL/GenBank/DDBJ whole genome shotgun (WGS) entry which is preliminary data.</text>
</comment>
<organism evidence="7 8">
    <name type="scientific">Candidatus Harrisonbacteria bacterium RIFCSPLOWO2_02_FULL_45_10c</name>
    <dbReference type="NCBI Taxonomy" id="1798410"/>
    <lineage>
        <taxon>Bacteria</taxon>
        <taxon>Candidatus Harrisoniibacteriota</taxon>
    </lineage>
</organism>
<dbReference type="GO" id="GO:0003735">
    <property type="term" value="F:structural constituent of ribosome"/>
    <property type="evidence" value="ECO:0007669"/>
    <property type="project" value="InterPro"/>
</dbReference>
<dbReference type="PROSITE" id="PS00963">
    <property type="entry name" value="RIBOSOMAL_S2_2"/>
    <property type="match status" value="1"/>
</dbReference>
<reference evidence="7 8" key="1">
    <citation type="journal article" date="2016" name="Nat. Commun.">
        <title>Thousands of microbial genomes shed light on interconnected biogeochemical processes in an aquifer system.</title>
        <authorList>
            <person name="Anantharaman K."/>
            <person name="Brown C.T."/>
            <person name="Hug L.A."/>
            <person name="Sharon I."/>
            <person name="Castelle C.J."/>
            <person name="Probst A.J."/>
            <person name="Thomas B.C."/>
            <person name="Singh A."/>
            <person name="Wilkins M.J."/>
            <person name="Karaoz U."/>
            <person name="Brodie E.L."/>
            <person name="Williams K.H."/>
            <person name="Hubbard S.S."/>
            <person name="Banfield J.F."/>
        </authorList>
    </citation>
    <scope>NUCLEOTIDE SEQUENCE [LARGE SCALE GENOMIC DNA]</scope>
</reference>
<dbReference type="AlphaFoldDB" id="A0A1G1ZTA3"/>
<dbReference type="SUPFAM" id="SSF52313">
    <property type="entry name" value="Ribosomal protein S2"/>
    <property type="match status" value="1"/>
</dbReference>
<evidence type="ECO:0000313" key="7">
    <source>
        <dbReference type="EMBL" id="OGY67047.1"/>
    </source>
</evidence>
<keyword evidence="2 6" id="KW-0689">Ribosomal protein</keyword>
<evidence type="ECO:0000313" key="8">
    <source>
        <dbReference type="Proteomes" id="UP000176284"/>
    </source>
</evidence>
<dbReference type="InterPro" id="IPR018130">
    <property type="entry name" value="Ribosomal_uS2_CS"/>
</dbReference>
<dbReference type="InterPro" id="IPR005706">
    <property type="entry name" value="Ribosomal_uS2_bac/mit/plastid"/>
</dbReference>
<dbReference type="PANTHER" id="PTHR12534">
    <property type="entry name" value="30S RIBOSOMAL PROTEIN S2 PROKARYOTIC AND ORGANELLAR"/>
    <property type="match status" value="1"/>
</dbReference>
<evidence type="ECO:0000256" key="3">
    <source>
        <dbReference type="ARBA" id="ARBA00023274"/>
    </source>
</evidence>
<dbReference type="NCBIfam" id="TIGR01011">
    <property type="entry name" value="rpsB_bact"/>
    <property type="match status" value="1"/>
</dbReference>
<dbReference type="GO" id="GO:0015935">
    <property type="term" value="C:small ribosomal subunit"/>
    <property type="evidence" value="ECO:0007669"/>
    <property type="project" value="InterPro"/>
</dbReference>
<gene>
    <name evidence="7" type="ORF">A3H63_00505</name>
</gene>
<dbReference type="STRING" id="1798410.A3H63_00505"/>
<sequence length="143" mass="15822">LGGTLTNFKTLSKRIAYFKKLKSDKEAGRLGKYTKKERLDFDRKIAKMSIMFGGVEDMAAVPQLLFVVDAKANSTAVREARRLKIPVVGIVNTDTDPELVEYPIPANDRAKSSIEWILNRLEKAVVAGREMAVASQKPGVVNT</sequence>
<keyword evidence="3 6" id="KW-0687">Ribonucleoprotein</keyword>
<dbReference type="GO" id="GO:0006412">
    <property type="term" value="P:translation"/>
    <property type="evidence" value="ECO:0007669"/>
    <property type="project" value="InterPro"/>
</dbReference>
<dbReference type="Gene3D" id="3.40.50.10490">
    <property type="entry name" value="Glucose-6-phosphate isomerase like protein, domain 1"/>
    <property type="match status" value="1"/>
</dbReference>